<dbReference type="AlphaFoldDB" id="A0AB39UVX9"/>
<evidence type="ECO:0000313" key="1">
    <source>
        <dbReference type="EMBL" id="XDT72299.1"/>
    </source>
</evidence>
<dbReference type="KEGG" id="tcd:AAIA72_16115"/>
<gene>
    <name evidence="1" type="ORF">AAIA72_16115</name>
</gene>
<name>A0AB39UVX9_9GAMM</name>
<sequence>MDYLAGMKAVLAKRPTTLKLCPVTWPGDAEGLSPDALERLPADLRDLPAVRTLKRALEAGTQGEPLSRALAEARAAIYRYMATFSGLSARSFVSCGVIVEAQGGQPRLEFKAD</sequence>
<organism evidence="1">
    <name type="scientific">Thermohahella caldifontis</name>
    <dbReference type="NCBI Taxonomy" id="3142973"/>
    <lineage>
        <taxon>Bacteria</taxon>
        <taxon>Pseudomonadati</taxon>
        <taxon>Pseudomonadota</taxon>
        <taxon>Gammaproteobacteria</taxon>
        <taxon>Oceanospirillales</taxon>
        <taxon>Hahellaceae</taxon>
        <taxon>Thermohahella</taxon>
    </lineage>
</organism>
<accession>A0AB39UVX9</accession>
<proteinExistence type="predicted"/>
<reference evidence="1" key="1">
    <citation type="submission" date="2024-05" db="EMBL/GenBank/DDBJ databases">
        <title>Genome sequencing of novel strain.</title>
        <authorList>
            <person name="Ganbat D."/>
            <person name="Ganbat S."/>
            <person name="Lee S.-J."/>
        </authorList>
    </citation>
    <scope>NUCLEOTIDE SEQUENCE</scope>
    <source>
        <strain evidence="1">SMD15-11</strain>
    </source>
</reference>
<dbReference type="RefSeq" id="WP_369601310.1">
    <property type="nucleotide sequence ID" value="NZ_CP154858.1"/>
</dbReference>
<dbReference type="EMBL" id="CP154858">
    <property type="protein sequence ID" value="XDT72299.1"/>
    <property type="molecule type" value="Genomic_DNA"/>
</dbReference>
<protein>
    <submittedName>
        <fullName evidence="1">Uncharacterized protein</fullName>
    </submittedName>
</protein>